<protein>
    <submittedName>
        <fullName evidence="2">GNAT family N-acetyltransferase</fullName>
    </submittedName>
</protein>
<dbReference type="PANTHER" id="PTHR37817">
    <property type="entry name" value="N-ACETYLTRANSFERASE EIS"/>
    <property type="match status" value="1"/>
</dbReference>
<sequence>MYLIRELREKKEFEDFCNIVVHAYPGFKIETEEQRNKFVEYSMKLKEDNENITTYGLFKDEILIGGMRFFNFYMKLLTQHIKVGGLGLVAVDFLHKKEKIAKAIVEGFINEYKSKGVNMVALYPFRPDFYKKMGFGFGASMHQYKVKPSNLPKGPSKSNVFFIHEEEGDMVLECYNRAYNETNGLMEKELEDFTKLLKRPRTSIVAYKRNEMIDGYIIYEVKPHDENFLISDIIVSHMIYHSQEALMELMTFLNSQSDQIRQIIFNLQDPNFRFILEDPTNGSNNVLVPVHHEGSVEGTGIMYRVVDIDGIFKDLANHNFNNVDCKIKLIIRDTLVASNNKSIVVEFIKGKAMLRNTGDYEVEVSMDIANFSSLLTASVDFKSLYKYGRATLTHKEYLNKVNEIFYFPDKPICLTMF</sequence>
<dbReference type="GO" id="GO:0034069">
    <property type="term" value="F:aminoglycoside N-acetyltransferase activity"/>
    <property type="evidence" value="ECO:0007669"/>
    <property type="project" value="TreeGrafter"/>
</dbReference>
<dbReference type="Pfam" id="PF13530">
    <property type="entry name" value="SCP2_2"/>
    <property type="match status" value="1"/>
</dbReference>
<evidence type="ECO:0000259" key="1">
    <source>
        <dbReference type="PROSITE" id="PS51186"/>
    </source>
</evidence>
<dbReference type="Pfam" id="PF13527">
    <property type="entry name" value="Acetyltransf_9"/>
    <property type="match status" value="1"/>
</dbReference>
<proteinExistence type="predicted"/>
<dbReference type="InterPro" id="IPR036527">
    <property type="entry name" value="SCP2_sterol-bd_dom_sf"/>
</dbReference>
<dbReference type="Pfam" id="PF17668">
    <property type="entry name" value="Acetyltransf_17"/>
    <property type="match status" value="1"/>
</dbReference>
<evidence type="ECO:0000313" key="3">
    <source>
        <dbReference type="Proteomes" id="UP000465601"/>
    </source>
</evidence>
<dbReference type="Gene3D" id="3.30.1050.10">
    <property type="entry name" value="SCP2 sterol-binding domain"/>
    <property type="match status" value="1"/>
</dbReference>
<dbReference type="SUPFAM" id="SSF55729">
    <property type="entry name" value="Acyl-CoA N-acyltransferases (Nat)"/>
    <property type="match status" value="1"/>
</dbReference>
<dbReference type="SUPFAM" id="SSF55718">
    <property type="entry name" value="SCP-like"/>
    <property type="match status" value="1"/>
</dbReference>
<dbReference type="OrthoDB" id="2379505at2"/>
<accession>A0A833M9Y0</accession>
<keyword evidence="3" id="KW-1185">Reference proteome</keyword>
<dbReference type="GO" id="GO:0030649">
    <property type="term" value="P:aminoglycoside antibiotic catabolic process"/>
    <property type="evidence" value="ECO:0007669"/>
    <property type="project" value="TreeGrafter"/>
</dbReference>
<organism evidence="2 3">
    <name type="scientific">Alkaliphilus serpentinus</name>
    <dbReference type="NCBI Taxonomy" id="1482731"/>
    <lineage>
        <taxon>Bacteria</taxon>
        <taxon>Bacillati</taxon>
        <taxon>Bacillota</taxon>
        <taxon>Clostridia</taxon>
        <taxon>Peptostreptococcales</taxon>
        <taxon>Natronincolaceae</taxon>
        <taxon>Alkaliphilus</taxon>
    </lineage>
</organism>
<dbReference type="EMBL" id="WBZB01000014">
    <property type="protein sequence ID" value="KAB3531106.1"/>
    <property type="molecule type" value="Genomic_DNA"/>
</dbReference>
<dbReference type="InterPro" id="IPR025559">
    <property type="entry name" value="Eis_dom"/>
</dbReference>
<dbReference type="InterPro" id="IPR051554">
    <property type="entry name" value="Acetyltransferase_Eis"/>
</dbReference>
<name>A0A833M9Y0_9FIRM</name>
<dbReference type="InterPro" id="IPR000182">
    <property type="entry name" value="GNAT_dom"/>
</dbReference>
<dbReference type="InterPro" id="IPR016181">
    <property type="entry name" value="Acyl_CoA_acyltransferase"/>
</dbReference>
<dbReference type="PANTHER" id="PTHR37817:SF1">
    <property type="entry name" value="N-ACETYLTRANSFERASE EIS"/>
    <property type="match status" value="1"/>
</dbReference>
<keyword evidence="2" id="KW-0808">Transferase</keyword>
<dbReference type="AlphaFoldDB" id="A0A833M9Y0"/>
<feature type="domain" description="N-acetyltransferase" evidence="1">
    <location>
        <begin position="2"/>
        <end position="152"/>
    </location>
</feature>
<comment type="caution">
    <text evidence="2">The sequence shown here is derived from an EMBL/GenBank/DDBJ whole genome shotgun (WGS) entry which is preliminary data.</text>
</comment>
<dbReference type="RefSeq" id="WP_151865385.1">
    <property type="nucleotide sequence ID" value="NZ_WBZB01000014.1"/>
</dbReference>
<gene>
    <name evidence="2" type="ORF">F8153_05580</name>
</gene>
<dbReference type="PROSITE" id="PS51186">
    <property type="entry name" value="GNAT"/>
    <property type="match status" value="1"/>
</dbReference>
<dbReference type="Gene3D" id="3.40.630.30">
    <property type="match status" value="2"/>
</dbReference>
<reference evidence="2 3" key="1">
    <citation type="submission" date="2019-10" db="EMBL/GenBank/DDBJ databases">
        <title>Alkaliphilus serpentinus sp. nov. and Alkaliphilus pronyensis sp. nov., two novel anaerobic alkaliphilic species isolated from the serpentinized-hosted hydrothermal field of the Prony Bay (New Caledonia).</title>
        <authorList>
            <person name="Postec A."/>
        </authorList>
    </citation>
    <scope>NUCLEOTIDE SEQUENCE [LARGE SCALE GENOMIC DNA]</scope>
    <source>
        <strain evidence="2 3">LacT</strain>
    </source>
</reference>
<dbReference type="Proteomes" id="UP000465601">
    <property type="component" value="Unassembled WGS sequence"/>
</dbReference>
<dbReference type="InterPro" id="IPR041380">
    <property type="entry name" value="Acetyltransf_17"/>
</dbReference>
<evidence type="ECO:0000313" key="2">
    <source>
        <dbReference type="EMBL" id="KAB3531106.1"/>
    </source>
</evidence>